<evidence type="ECO:0000256" key="11">
    <source>
        <dbReference type="ARBA" id="ARBA00023136"/>
    </source>
</evidence>
<keyword evidence="21" id="KW-1185">Reference proteome</keyword>
<dbReference type="EC" id="2.3.1.n6" evidence="17"/>
<dbReference type="PANTHER" id="PTHR13906">
    <property type="entry name" value="PORCUPINE"/>
    <property type="match status" value="1"/>
</dbReference>
<dbReference type="EMBL" id="KQ434924">
    <property type="protein sequence ID" value="KZC11643.1"/>
    <property type="molecule type" value="Genomic_DNA"/>
</dbReference>
<keyword evidence="6 20" id="KW-0808">Transferase</keyword>
<dbReference type="InterPro" id="IPR004299">
    <property type="entry name" value="MBOAT_fam"/>
</dbReference>
<keyword evidence="8" id="KW-0256">Endoplasmic reticulum</keyword>
<feature type="transmembrane region" description="Helical" evidence="19">
    <location>
        <begin position="145"/>
        <end position="165"/>
    </location>
</feature>
<dbReference type="OrthoDB" id="5974730at2759"/>
<feature type="transmembrane region" description="Helical" evidence="19">
    <location>
        <begin position="45"/>
        <end position="66"/>
    </location>
</feature>
<evidence type="ECO:0000256" key="1">
    <source>
        <dbReference type="ARBA" id="ARBA00004141"/>
    </source>
</evidence>
<protein>
    <recommendedName>
        <fullName evidence="18">Lysophospholipid acyltransferase 5</fullName>
        <ecNumber evidence="16">2.3.1.23</ecNumber>
        <ecNumber evidence="17">2.3.1.n6</ecNumber>
    </recommendedName>
</protein>
<feature type="transmembrane region" description="Helical" evidence="19">
    <location>
        <begin position="73"/>
        <end position="92"/>
    </location>
</feature>
<reference evidence="20 21" key="1">
    <citation type="submission" date="2015-07" db="EMBL/GenBank/DDBJ databases">
        <title>The genome of Dufourea novaeangliae.</title>
        <authorList>
            <person name="Pan H."/>
            <person name="Kapheim K."/>
        </authorList>
    </citation>
    <scope>NUCLEOTIDE SEQUENCE [LARGE SCALE GENOMIC DNA]</scope>
    <source>
        <strain evidence="20">0120121106</strain>
        <tissue evidence="20">Whole body</tissue>
    </source>
</reference>
<comment type="pathway">
    <text evidence="3">Lipid metabolism; phospholipid metabolism.</text>
</comment>
<evidence type="ECO:0000256" key="15">
    <source>
        <dbReference type="ARBA" id="ARBA00025707"/>
    </source>
</evidence>
<dbReference type="GO" id="GO:0006656">
    <property type="term" value="P:phosphatidylcholine biosynthetic process"/>
    <property type="evidence" value="ECO:0007669"/>
    <property type="project" value="TreeGrafter"/>
</dbReference>
<evidence type="ECO:0000256" key="13">
    <source>
        <dbReference type="ARBA" id="ARBA00023264"/>
    </source>
</evidence>
<evidence type="ECO:0000256" key="5">
    <source>
        <dbReference type="ARBA" id="ARBA00022516"/>
    </source>
</evidence>
<keyword evidence="9 19" id="KW-1133">Transmembrane helix</keyword>
<dbReference type="Pfam" id="PF03062">
    <property type="entry name" value="MBOAT"/>
    <property type="match status" value="1"/>
</dbReference>
<evidence type="ECO:0000313" key="20">
    <source>
        <dbReference type="EMBL" id="KZC11643.1"/>
    </source>
</evidence>
<keyword evidence="12" id="KW-0594">Phospholipid biosynthesis</keyword>
<keyword evidence="5" id="KW-0444">Lipid biosynthesis</keyword>
<evidence type="ECO:0000256" key="14">
    <source>
        <dbReference type="ARBA" id="ARBA00023315"/>
    </source>
</evidence>
<evidence type="ECO:0000256" key="2">
    <source>
        <dbReference type="ARBA" id="ARBA00004240"/>
    </source>
</evidence>
<keyword evidence="14 20" id="KW-0012">Acyltransferase</keyword>
<evidence type="ECO:0000256" key="9">
    <source>
        <dbReference type="ARBA" id="ARBA00022989"/>
    </source>
</evidence>
<dbReference type="GO" id="GO:0005783">
    <property type="term" value="C:endoplasmic reticulum"/>
    <property type="evidence" value="ECO:0007669"/>
    <property type="project" value="UniProtKB-SubCell"/>
</dbReference>
<evidence type="ECO:0000256" key="16">
    <source>
        <dbReference type="ARBA" id="ARBA00026120"/>
    </source>
</evidence>
<evidence type="ECO:0000256" key="4">
    <source>
        <dbReference type="ARBA" id="ARBA00010323"/>
    </source>
</evidence>
<evidence type="ECO:0000256" key="7">
    <source>
        <dbReference type="ARBA" id="ARBA00022692"/>
    </source>
</evidence>
<evidence type="ECO:0000256" key="19">
    <source>
        <dbReference type="SAM" id="Phobius"/>
    </source>
</evidence>
<organism evidence="20 21">
    <name type="scientific">Dufourea novaeangliae</name>
    <name type="common">Sweat bee</name>
    <dbReference type="NCBI Taxonomy" id="178035"/>
    <lineage>
        <taxon>Eukaryota</taxon>
        <taxon>Metazoa</taxon>
        <taxon>Ecdysozoa</taxon>
        <taxon>Arthropoda</taxon>
        <taxon>Hexapoda</taxon>
        <taxon>Insecta</taxon>
        <taxon>Pterygota</taxon>
        <taxon>Neoptera</taxon>
        <taxon>Endopterygota</taxon>
        <taxon>Hymenoptera</taxon>
        <taxon>Apocrita</taxon>
        <taxon>Aculeata</taxon>
        <taxon>Apoidea</taxon>
        <taxon>Anthophila</taxon>
        <taxon>Halictidae</taxon>
        <taxon>Rophitinae</taxon>
        <taxon>Dufourea</taxon>
    </lineage>
</organism>
<name>A0A154PII0_DUFNO</name>
<gene>
    <name evidence="20" type="ORF">WN55_02925</name>
</gene>
<feature type="transmembrane region" description="Helical" evidence="19">
    <location>
        <begin position="416"/>
        <end position="438"/>
    </location>
</feature>
<keyword evidence="10" id="KW-0443">Lipid metabolism</keyword>
<evidence type="ECO:0000256" key="18">
    <source>
        <dbReference type="ARBA" id="ARBA00039721"/>
    </source>
</evidence>
<evidence type="ECO:0000256" key="6">
    <source>
        <dbReference type="ARBA" id="ARBA00022679"/>
    </source>
</evidence>
<evidence type="ECO:0000256" key="8">
    <source>
        <dbReference type="ARBA" id="ARBA00022824"/>
    </source>
</evidence>
<keyword evidence="7 19" id="KW-0812">Transmembrane</keyword>
<sequence>ESAVFTILIELSGLPIALLHRYTLYGKNPVSQHLFFTSCGLLLCYWNYGLNTLHSATAVCITYLILKYLGGTTLSVLLTFVFNMVYLLYGYYTTGTNDYDIKWTMPQCVLTLRLIGLTFNVLDGKQPEGKLSASQKEVALTKRPTFLEVAAFVYFPGSFLVGPQFSMKRYLDYVHGHLMVDNFKKGELPDCILPGISRLLVGFVYVGLFQLGTLYISNEYVLSLEFQEQFFPKRLLIIGFWGHVNLYKYIGCWLLTEGVCTVFGITYNGKDENDRPLWTGCENVKLLTFETATRFNHYIMSFNINTNTWCAEYIYKRLKFLGSKLYSQFFTLLFLALWHGFHSGYYVCFFLEFLIMYAERDLTQILERQEKLQILLKRHPELEFIFSIITLIYTFIFMGYSVVCFHLLSYPRYHQVYLSIYYCGHVIYLCYPIVSILMRNYLLKKRPIKVD</sequence>
<dbReference type="Proteomes" id="UP000076502">
    <property type="component" value="Unassembled WGS sequence"/>
</dbReference>
<feature type="transmembrane region" description="Helical" evidence="19">
    <location>
        <begin position="196"/>
        <end position="216"/>
    </location>
</feature>
<feature type="transmembrane region" description="Helical" evidence="19">
    <location>
        <begin position="384"/>
        <end position="410"/>
    </location>
</feature>
<dbReference type="PANTHER" id="PTHR13906:SF14">
    <property type="entry name" value="LYSOPHOSPHOLIPID ACYLTRANSFERASE 5"/>
    <property type="match status" value="1"/>
</dbReference>
<dbReference type="AlphaFoldDB" id="A0A154PII0"/>
<comment type="similarity">
    <text evidence="4">Belongs to the membrane-bound acyltransferase family.</text>
</comment>
<evidence type="ECO:0000256" key="17">
    <source>
        <dbReference type="ARBA" id="ARBA00038923"/>
    </source>
</evidence>
<dbReference type="GO" id="GO:0047184">
    <property type="term" value="F:1-acylglycerophosphocholine O-acyltransferase activity"/>
    <property type="evidence" value="ECO:0007669"/>
    <property type="project" value="UniProtKB-EC"/>
</dbReference>
<dbReference type="GO" id="GO:0030258">
    <property type="term" value="P:lipid modification"/>
    <property type="evidence" value="ECO:0007669"/>
    <property type="project" value="TreeGrafter"/>
</dbReference>
<comment type="pathway">
    <text evidence="15">Phospholipid metabolism.</text>
</comment>
<feature type="non-terminal residue" evidence="20">
    <location>
        <position position="1"/>
    </location>
</feature>
<comment type="subcellular location">
    <subcellularLocation>
        <location evidence="2">Endoplasmic reticulum</location>
    </subcellularLocation>
    <subcellularLocation>
        <location evidence="1">Membrane</location>
        <topology evidence="1">Multi-pass membrane protein</topology>
    </subcellularLocation>
</comment>
<evidence type="ECO:0000313" key="21">
    <source>
        <dbReference type="Proteomes" id="UP000076502"/>
    </source>
</evidence>
<dbReference type="GO" id="GO:0016020">
    <property type="term" value="C:membrane"/>
    <property type="evidence" value="ECO:0007669"/>
    <property type="project" value="UniProtKB-SubCell"/>
</dbReference>
<keyword evidence="13" id="KW-1208">Phospholipid metabolism</keyword>
<accession>A0A154PII0</accession>
<evidence type="ECO:0000256" key="10">
    <source>
        <dbReference type="ARBA" id="ARBA00023098"/>
    </source>
</evidence>
<dbReference type="InterPro" id="IPR049941">
    <property type="entry name" value="LPLAT_7/PORCN-like"/>
</dbReference>
<evidence type="ECO:0000256" key="3">
    <source>
        <dbReference type="ARBA" id="ARBA00005074"/>
    </source>
</evidence>
<proteinExistence type="inferred from homology"/>
<evidence type="ECO:0000256" key="12">
    <source>
        <dbReference type="ARBA" id="ARBA00023209"/>
    </source>
</evidence>
<dbReference type="GO" id="GO:0071617">
    <property type="term" value="F:lysophospholipid acyltransferase activity"/>
    <property type="evidence" value="ECO:0007669"/>
    <property type="project" value="TreeGrafter"/>
</dbReference>
<dbReference type="EC" id="2.3.1.23" evidence="16"/>
<dbReference type="STRING" id="178035.A0A154PII0"/>
<keyword evidence="11 19" id="KW-0472">Membrane</keyword>